<accession>A0A239NJ15</accession>
<evidence type="ECO:0000313" key="3">
    <source>
        <dbReference type="EMBL" id="SNT54917.1"/>
    </source>
</evidence>
<evidence type="ECO:0000313" key="4">
    <source>
        <dbReference type="Proteomes" id="UP000198280"/>
    </source>
</evidence>
<reference evidence="3 4" key="1">
    <citation type="submission" date="2017-06" db="EMBL/GenBank/DDBJ databases">
        <authorList>
            <person name="Kim H.J."/>
            <person name="Triplett B.A."/>
        </authorList>
    </citation>
    <scope>NUCLEOTIDE SEQUENCE [LARGE SCALE GENOMIC DNA]</scope>
    <source>
        <strain evidence="3 4">CGMCC 4.1858</strain>
    </source>
</reference>
<dbReference type="OrthoDB" id="5185819at2"/>
<keyword evidence="4" id="KW-1185">Reference proteome</keyword>
<name>A0A239NJ15_9ACTN</name>
<proteinExistence type="inferred from homology"/>
<dbReference type="Gene3D" id="3.30.530.20">
    <property type="match status" value="1"/>
</dbReference>
<organism evidence="3 4">
    <name type="scientific">Actinacidiphila glaucinigra</name>
    <dbReference type="NCBI Taxonomy" id="235986"/>
    <lineage>
        <taxon>Bacteria</taxon>
        <taxon>Bacillati</taxon>
        <taxon>Actinomycetota</taxon>
        <taxon>Actinomycetes</taxon>
        <taxon>Kitasatosporales</taxon>
        <taxon>Streptomycetaceae</taxon>
        <taxon>Actinacidiphila</taxon>
    </lineage>
</organism>
<dbReference type="InterPro" id="IPR023393">
    <property type="entry name" value="START-like_dom_sf"/>
</dbReference>
<evidence type="ECO:0000256" key="1">
    <source>
        <dbReference type="ARBA" id="ARBA00006817"/>
    </source>
</evidence>
<dbReference type="EMBL" id="FZOF01000038">
    <property type="protein sequence ID" value="SNT54917.1"/>
    <property type="molecule type" value="Genomic_DNA"/>
</dbReference>
<comment type="similarity">
    <text evidence="1">Belongs to the AHA1 family.</text>
</comment>
<evidence type="ECO:0000259" key="2">
    <source>
        <dbReference type="Pfam" id="PF08327"/>
    </source>
</evidence>
<dbReference type="AlphaFoldDB" id="A0A239NJ15"/>
<sequence>MNDITITRVFDAPLAKVWKVWTEPEYFAQWFGAPLPTVASDVRPGGAWRATITTPQGEMPLSGVYREVELHKRLVWTMEVPGAPEVVMDAAFTDRGDRTEVVYHQPGVPEEHCATAEAGANHILDSFTSVLAKS</sequence>
<dbReference type="SUPFAM" id="SSF55961">
    <property type="entry name" value="Bet v1-like"/>
    <property type="match status" value="1"/>
</dbReference>
<dbReference type="RefSeq" id="WP_089228854.1">
    <property type="nucleotide sequence ID" value="NZ_FZOF01000038.1"/>
</dbReference>
<dbReference type="InterPro" id="IPR013538">
    <property type="entry name" value="ASHA1/2-like_C"/>
</dbReference>
<feature type="domain" description="Activator of Hsp90 ATPase homologue 1/2-like C-terminal" evidence="2">
    <location>
        <begin position="11"/>
        <end position="131"/>
    </location>
</feature>
<dbReference type="Proteomes" id="UP000198280">
    <property type="component" value="Unassembled WGS sequence"/>
</dbReference>
<gene>
    <name evidence="3" type="ORF">SAMN05216252_13837</name>
</gene>
<protein>
    <submittedName>
        <fullName evidence="3">Uncharacterized conserved protein YndB, AHSA1/START domain</fullName>
    </submittedName>
</protein>
<dbReference type="Pfam" id="PF08327">
    <property type="entry name" value="AHSA1"/>
    <property type="match status" value="1"/>
</dbReference>